<dbReference type="KEGG" id="noy:EXE57_03035"/>
<reference evidence="6 7" key="1">
    <citation type="submission" date="2019-03" db="EMBL/GenBank/DDBJ databases">
        <title>Three New Species of Nocardioides, Nocardioides euryhalodurans sp. nov., Nocardioides seonyuensis sp. nov. and Nocardioides eburneoflavus sp. nov., Iolated from Soil.</title>
        <authorList>
            <person name="Roh S.G."/>
            <person name="Lee C."/>
            <person name="Kim M.-K."/>
            <person name="Kim S.B."/>
        </authorList>
    </citation>
    <scope>NUCLEOTIDE SEQUENCE [LARGE SCALE GENOMIC DNA]</scope>
    <source>
        <strain evidence="6 7">MMS17-SY117</strain>
    </source>
</reference>
<dbReference type="RefSeq" id="WP_135073886.1">
    <property type="nucleotide sequence ID" value="NZ_CP038267.1"/>
</dbReference>
<dbReference type="GO" id="GO:0005507">
    <property type="term" value="F:copper ion binding"/>
    <property type="evidence" value="ECO:0007669"/>
    <property type="project" value="InterPro"/>
</dbReference>
<dbReference type="EC" id="1.15.1.1" evidence="3"/>
<proteinExistence type="inferred from homology"/>
<organism evidence="6 7">
    <name type="scientific">Nocardioides euryhalodurans</name>
    <dbReference type="NCBI Taxonomy" id="2518370"/>
    <lineage>
        <taxon>Bacteria</taxon>
        <taxon>Bacillati</taxon>
        <taxon>Actinomycetota</taxon>
        <taxon>Actinomycetes</taxon>
        <taxon>Propionibacteriales</taxon>
        <taxon>Nocardioidaceae</taxon>
        <taxon>Nocardioides</taxon>
    </lineage>
</organism>
<comment type="similarity">
    <text evidence="1 3">Belongs to the Cu-Zn superoxide dismutase family.</text>
</comment>
<dbReference type="Proteomes" id="UP000294894">
    <property type="component" value="Chromosome"/>
</dbReference>
<dbReference type="Pfam" id="PF00080">
    <property type="entry name" value="Sod_Cu"/>
    <property type="match status" value="1"/>
</dbReference>
<evidence type="ECO:0000256" key="3">
    <source>
        <dbReference type="RuleBase" id="RU000393"/>
    </source>
</evidence>
<evidence type="ECO:0000256" key="4">
    <source>
        <dbReference type="SAM" id="SignalP"/>
    </source>
</evidence>
<dbReference type="PANTHER" id="PTHR10003">
    <property type="entry name" value="SUPEROXIDE DISMUTASE CU-ZN -RELATED"/>
    <property type="match status" value="1"/>
</dbReference>
<dbReference type="InterPro" id="IPR001424">
    <property type="entry name" value="SOD_Cu_Zn_dom"/>
</dbReference>
<dbReference type="AlphaFoldDB" id="A0A4P7GHN7"/>
<keyword evidence="7" id="KW-1185">Reference proteome</keyword>
<evidence type="ECO:0000313" key="7">
    <source>
        <dbReference type="Proteomes" id="UP000294894"/>
    </source>
</evidence>
<feature type="domain" description="Superoxide dismutase copper/zinc binding" evidence="5">
    <location>
        <begin position="67"/>
        <end position="208"/>
    </location>
</feature>
<feature type="signal peptide" evidence="4">
    <location>
        <begin position="1"/>
        <end position="26"/>
    </location>
</feature>
<evidence type="ECO:0000256" key="1">
    <source>
        <dbReference type="ARBA" id="ARBA00010457"/>
    </source>
</evidence>
<keyword evidence="3" id="KW-0479">Metal-binding</keyword>
<dbReference type="InterPro" id="IPR018152">
    <property type="entry name" value="SOD_Cu/Zn_BS"/>
</dbReference>
<comment type="catalytic activity">
    <reaction evidence="3">
        <text>2 superoxide + 2 H(+) = H2O2 + O2</text>
        <dbReference type="Rhea" id="RHEA:20696"/>
        <dbReference type="ChEBI" id="CHEBI:15378"/>
        <dbReference type="ChEBI" id="CHEBI:15379"/>
        <dbReference type="ChEBI" id="CHEBI:16240"/>
        <dbReference type="ChEBI" id="CHEBI:18421"/>
        <dbReference type="EC" id="1.15.1.1"/>
    </reaction>
</comment>
<feature type="chain" id="PRO_5038947703" description="Superoxide dismutase [Cu-Zn]" evidence="4">
    <location>
        <begin position="27"/>
        <end position="209"/>
    </location>
</feature>
<dbReference type="InterPro" id="IPR036423">
    <property type="entry name" value="SOD-like_Cu/Zn_dom_sf"/>
</dbReference>
<keyword evidence="3" id="KW-0862">Zinc</keyword>
<keyword evidence="3" id="KW-0186">Copper</keyword>
<comment type="cofactor">
    <cofactor evidence="3">
        <name>Zn(2+)</name>
        <dbReference type="ChEBI" id="CHEBI:29105"/>
    </cofactor>
    <text evidence="3">Binds 1 zinc ion per subunit.</text>
</comment>
<comment type="cofactor">
    <cofactor evidence="3">
        <name>Cu cation</name>
        <dbReference type="ChEBI" id="CHEBI:23378"/>
    </cofactor>
    <text evidence="3">Binds 1 copper ion per subunit.</text>
</comment>
<evidence type="ECO:0000313" key="6">
    <source>
        <dbReference type="EMBL" id="QBR91356.1"/>
    </source>
</evidence>
<dbReference type="EMBL" id="CP038267">
    <property type="protein sequence ID" value="QBR91356.1"/>
    <property type="molecule type" value="Genomic_DNA"/>
</dbReference>
<evidence type="ECO:0000256" key="2">
    <source>
        <dbReference type="ARBA" id="ARBA00024900"/>
    </source>
</evidence>
<dbReference type="Gene3D" id="2.60.40.200">
    <property type="entry name" value="Superoxide dismutase, copper/zinc binding domain"/>
    <property type="match status" value="1"/>
</dbReference>
<sequence length="209" mass="20588">MFTRTRSRTLAAAGALVLCTAAAATAATSSAGSSGTTGAGAAHQHATGHGHAVLQVVLRGTDGSKVGKVTLKQTGDTVVVKGRAEALTPGFHGFHIHAIGICDPAAAAGPFTSAGGHYTGGDTTHGNHAGDMPPLLVMDDGEASAQFVTDRFGLAELRDLDGSAVMVHAGPDNLANIPTRYSAAGVPGPDAATLATGDAGARVACGVID</sequence>
<keyword evidence="4" id="KW-0732">Signal</keyword>
<dbReference type="PROSITE" id="PS00332">
    <property type="entry name" value="SOD_CU_ZN_2"/>
    <property type="match status" value="1"/>
</dbReference>
<comment type="function">
    <text evidence="2">Destroys radicals which are normally produced within the cells and which are toxic to biological systems. May play a role in favoring mycobacterial survival in phagocytes.</text>
</comment>
<name>A0A4P7GHN7_9ACTN</name>
<dbReference type="InterPro" id="IPR024134">
    <property type="entry name" value="SOD_Cu/Zn_/chaperone"/>
</dbReference>
<dbReference type="OrthoDB" id="9792957at2"/>
<dbReference type="CDD" id="cd00305">
    <property type="entry name" value="Cu-Zn_Superoxide_Dismutase"/>
    <property type="match status" value="1"/>
</dbReference>
<keyword evidence="3" id="KW-0560">Oxidoreductase</keyword>
<dbReference type="SUPFAM" id="SSF49329">
    <property type="entry name" value="Cu,Zn superoxide dismutase-like"/>
    <property type="match status" value="1"/>
</dbReference>
<gene>
    <name evidence="6" type="ORF">EXE57_03035</name>
</gene>
<evidence type="ECO:0000259" key="5">
    <source>
        <dbReference type="Pfam" id="PF00080"/>
    </source>
</evidence>
<dbReference type="GO" id="GO:0004784">
    <property type="term" value="F:superoxide dismutase activity"/>
    <property type="evidence" value="ECO:0007669"/>
    <property type="project" value="UniProtKB-EC"/>
</dbReference>
<protein>
    <recommendedName>
        <fullName evidence="3">Superoxide dismutase [Cu-Zn]</fullName>
        <ecNumber evidence="3">1.15.1.1</ecNumber>
    </recommendedName>
</protein>
<accession>A0A4P7GHN7</accession>